<evidence type="ECO:0000313" key="2">
    <source>
        <dbReference type="EMBL" id="RDX65033.1"/>
    </source>
</evidence>
<dbReference type="EMBL" id="QJKJ01014092">
    <property type="protein sequence ID" value="RDX65033.1"/>
    <property type="molecule type" value="Genomic_DNA"/>
</dbReference>
<dbReference type="InterPro" id="IPR013103">
    <property type="entry name" value="RVT_2"/>
</dbReference>
<dbReference type="AlphaFoldDB" id="A0A371EG53"/>
<name>A0A371EG53_MUCPR</name>
<feature type="domain" description="Reverse transcriptase Ty1/copia-type" evidence="1">
    <location>
        <begin position="37"/>
        <end position="102"/>
    </location>
</feature>
<feature type="non-terminal residue" evidence="2">
    <location>
        <position position="1"/>
    </location>
</feature>
<proteinExistence type="predicted"/>
<dbReference type="STRING" id="157652.A0A371EG53"/>
<evidence type="ECO:0000313" key="3">
    <source>
        <dbReference type="Proteomes" id="UP000257109"/>
    </source>
</evidence>
<gene>
    <name evidence="2" type="ORF">CR513_56344</name>
</gene>
<keyword evidence="3" id="KW-1185">Reference proteome</keyword>
<reference evidence="2" key="1">
    <citation type="submission" date="2018-05" db="EMBL/GenBank/DDBJ databases">
        <title>Draft genome of Mucuna pruriens seed.</title>
        <authorList>
            <person name="Nnadi N.E."/>
            <person name="Vos R."/>
            <person name="Hasami M.H."/>
            <person name="Devisetty U.K."/>
            <person name="Aguiy J.C."/>
        </authorList>
    </citation>
    <scope>NUCLEOTIDE SEQUENCE [LARGE SCALE GENOMIC DNA]</scope>
    <source>
        <strain evidence="2">JCA_2017</strain>
    </source>
</reference>
<dbReference type="Pfam" id="PF07727">
    <property type="entry name" value="RVT_2"/>
    <property type="match status" value="1"/>
</dbReference>
<protein>
    <recommendedName>
        <fullName evidence="1">Reverse transcriptase Ty1/copia-type domain-containing protein</fullName>
    </recommendedName>
</protein>
<evidence type="ECO:0000259" key="1">
    <source>
        <dbReference type="Pfam" id="PF07727"/>
    </source>
</evidence>
<organism evidence="2 3">
    <name type="scientific">Mucuna pruriens</name>
    <name type="common">Velvet bean</name>
    <name type="synonym">Dolichos pruriens</name>
    <dbReference type="NCBI Taxonomy" id="157652"/>
    <lineage>
        <taxon>Eukaryota</taxon>
        <taxon>Viridiplantae</taxon>
        <taxon>Streptophyta</taxon>
        <taxon>Embryophyta</taxon>
        <taxon>Tracheophyta</taxon>
        <taxon>Spermatophyta</taxon>
        <taxon>Magnoliopsida</taxon>
        <taxon>eudicotyledons</taxon>
        <taxon>Gunneridae</taxon>
        <taxon>Pentapetalae</taxon>
        <taxon>rosids</taxon>
        <taxon>fabids</taxon>
        <taxon>Fabales</taxon>
        <taxon>Fabaceae</taxon>
        <taxon>Papilionoideae</taxon>
        <taxon>50 kb inversion clade</taxon>
        <taxon>NPAAA clade</taxon>
        <taxon>indigoferoid/millettioid clade</taxon>
        <taxon>Phaseoleae</taxon>
        <taxon>Mucuna</taxon>
    </lineage>
</organism>
<accession>A0A371EG53</accession>
<dbReference type="Proteomes" id="UP000257109">
    <property type="component" value="Unassembled WGS sequence"/>
</dbReference>
<sequence length="109" mass="12857">MTLGNYQIFLRFMKQLESSGHSSLRRMPKEMCKDTKLGWRVFQLDVKSTFLNDYLEENVCVEQPTSFTIKGQEKKVLKLKKMLYDLKQVPRTCNNRIDKELYTEGVGEI</sequence>
<comment type="caution">
    <text evidence="2">The sequence shown here is derived from an EMBL/GenBank/DDBJ whole genome shotgun (WGS) entry which is preliminary data.</text>
</comment>